<reference evidence="1" key="1">
    <citation type="journal article" date="2014" name="Int. J. Syst. Evol. Microbiol.">
        <title>Complete genome sequence of Corynebacterium casei LMG S-19264T (=DSM 44701T), isolated from a smear-ripened cheese.</title>
        <authorList>
            <consortium name="US DOE Joint Genome Institute (JGI-PGF)"/>
            <person name="Walter F."/>
            <person name="Albersmeier A."/>
            <person name="Kalinowski J."/>
            <person name="Ruckert C."/>
        </authorList>
    </citation>
    <scope>NUCLEOTIDE SEQUENCE</scope>
    <source>
        <strain evidence="1">KCTC 32513</strain>
    </source>
</reference>
<sequence length="136" mass="14631">MPQMDPSQMDHSNMPQGSHADVMAARAQHMVEARGTVRRVNAARREITLQHAAIPQVSWPAADMIFPVGPSIDLSRLSPGQPVQFTLHRAPNGSLPLVELCPAQGVHVTPGLCADGMNHGAMDHSKMNHSAHGTHD</sequence>
<accession>A0A8J3CR09</accession>
<dbReference type="Proteomes" id="UP000634004">
    <property type="component" value="Unassembled WGS sequence"/>
</dbReference>
<dbReference type="AlphaFoldDB" id="A0A8J3CR09"/>
<keyword evidence="2" id="KW-1185">Reference proteome</keyword>
<reference evidence="1" key="2">
    <citation type="submission" date="2020-09" db="EMBL/GenBank/DDBJ databases">
        <authorList>
            <person name="Sun Q."/>
            <person name="Kim S."/>
        </authorList>
    </citation>
    <scope>NUCLEOTIDE SEQUENCE</scope>
    <source>
        <strain evidence="1">KCTC 32513</strain>
    </source>
</reference>
<dbReference type="InterPro" id="IPR042230">
    <property type="entry name" value="CusF_sf"/>
</dbReference>
<dbReference type="Pfam" id="PF11604">
    <property type="entry name" value="CusF_Ec"/>
    <property type="match status" value="1"/>
</dbReference>
<protein>
    <recommendedName>
        <fullName evidence="3">Copper-binding protein</fullName>
    </recommendedName>
</protein>
<name>A0A8J3CR09_9PROT</name>
<proteinExistence type="predicted"/>
<dbReference type="EMBL" id="BMZH01000005">
    <property type="protein sequence ID" value="GHA94071.1"/>
    <property type="molecule type" value="Genomic_DNA"/>
</dbReference>
<organism evidence="1 2">
    <name type="scientific">Algimonas arctica</name>
    <dbReference type="NCBI Taxonomy" id="1479486"/>
    <lineage>
        <taxon>Bacteria</taxon>
        <taxon>Pseudomonadati</taxon>
        <taxon>Pseudomonadota</taxon>
        <taxon>Alphaproteobacteria</taxon>
        <taxon>Maricaulales</taxon>
        <taxon>Robiginitomaculaceae</taxon>
        <taxon>Algimonas</taxon>
    </lineage>
</organism>
<dbReference type="Gene3D" id="2.40.50.320">
    <property type="entry name" value="Copper binding periplasmic protein CusF"/>
    <property type="match status" value="1"/>
</dbReference>
<dbReference type="InterPro" id="IPR021647">
    <property type="entry name" value="CusF_Ec"/>
</dbReference>
<evidence type="ECO:0000313" key="1">
    <source>
        <dbReference type="EMBL" id="GHA94071.1"/>
    </source>
</evidence>
<evidence type="ECO:0008006" key="3">
    <source>
        <dbReference type="Google" id="ProtNLM"/>
    </source>
</evidence>
<comment type="caution">
    <text evidence="1">The sequence shown here is derived from an EMBL/GenBank/DDBJ whole genome shotgun (WGS) entry which is preliminary data.</text>
</comment>
<gene>
    <name evidence="1" type="ORF">GCM10009069_16500</name>
</gene>
<evidence type="ECO:0000313" key="2">
    <source>
        <dbReference type="Proteomes" id="UP000634004"/>
    </source>
</evidence>